<gene>
    <name evidence="1" type="ORF">MNBD_ALPHA05-1666</name>
</gene>
<dbReference type="Gene3D" id="2.60.120.10">
    <property type="entry name" value="Jelly Rolls"/>
    <property type="match status" value="1"/>
</dbReference>
<protein>
    <recommendedName>
        <fullName evidence="2">Cupin 2 conserved barrel domain-containing protein</fullName>
    </recommendedName>
</protein>
<name>A0A3B0S4J6_9ZZZZ</name>
<proteinExistence type="predicted"/>
<sequence length="117" mass="12999">MIVEAIMLFQASAMLPNPVEAGWQGEKVCEILHEDEAIRTLRCTFPTGVGHERHFHPPHWGYIVEGGAMQITDATGTRELQTRTGATWWSDGVAWHEALNIGETTTVYIIVEPKGAK</sequence>
<evidence type="ECO:0008006" key="2">
    <source>
        <dbReference type="Google" id="ProtNLM"/>
    </source>
</evidence>
<dbReference type="InterPro" id="IPR014710">
    <property type="entry name" value="RmlC-like_jellyroll"/>
</dbReference>
<dbReference type="InterPro" id="IPR011051">
    <property type="entry name" value="RmlC_Cupin_sf"/>
</dbReference>
<dbReference type="EMBL" id="UOEH01000242">
    <property type="protein sequence ID" value="VAV97981.1"/>
    <property type="molecule type" value="Genomic_DNA"/>
</dbReference>
<dbReference type="SUPFAM" id="SSF51182">
    <property type="entry name" value="RmlC-like cupins"/>
    <property type="match status" value="1"/>
</dbReference>
<reference evidence="1" key="1">
    <citation type="submission" date="2018-06" db="EMBL/GenBank/DDBJ databases">
        <authorList>
            <person name="Zhirakovskaya E."/>
        </authorList>
    </citation>
    <scope>NUCLEOTIDE SEQUENCE</scope>
</reference>
<evidence type="ECO:0000313" key="1">
    <source>
        <dbReference type="EMBL" id="VAV97981.1"/>
    </source>
</evidence>
<organism evidence="1">
    <name type="scientific">hydrothermal vent metagenome</name>
    <dbReference type="NCBI Taxonomy" id="652676"/>
    <lineage>
        <taxon>unclassified sequences</taxon>
        <taxon>metagenomes</taxon>
        <taxon>ecological metagenomes</taxon>
    </lineage>
</organism>
<accession>A0A3B0S4J6</accession>
<dbReference type="AlphaFoldDB" id="A0A3B0S4J6"/>